<protein>
    <submittedName>
        <fullName evidence="3">Ribosomal protein S18 acetylase RimI-like enzyme</fullName>
    </submittedName>
</protein>
<dbReference type="GO" id="GO:0005840">
    <property type="term" value="C:ribosome"/>
    <property type="evidence" value="ECO:0007669"/>
    <property type="project" value="UniProtKB-KW"/>
</dbReference>
<dbReference type="InterPro" id="IPR050769">
    <property type="entry name" value="NAT_camello-type"/>
</dbReference>
<evidence type="ECO:0000256" key="1">
    <source>
        <dbReference type="ARBA" id="ARBA00022679"/>
    </source>
</evidence>
<evidence type="ECO:0000259" key="2">
    <source>
        <dbReference type="PROSITE" id="PS51186"/>
    </source>
</evidence>
<comment type="caution">
    <text evidence="3">The sequence shown here is derived from an EMBL/GenBank/DDBJ whole genome shotgun (WGS) entry which is preliminary data.</text>
</comment>
<dbReference type="GO" id="GO:0008080">
    <property type="term" value="F:N-acetyltransferase activity"/>
    <property type="evidence" value="ECO:0007669"/>
    <property type="project" value="InterPro"/>
</dbReference>
<keyword evidence="1" id="KW-0808">Transferase</keyword>
<dbReference type="Pfam" id="PF00583">
    <property type="entry name" value="Acetyltransf_1"/>
    <property type="match status" value="1"/>
</dbReference>
<dbReference type="PANTHER" id="PTHR13947:SF37">
    <property type="entry name" value="LD18367P"/>
    <property type="match status" value="1"/>
</dbReference>
<name>A0A7X0J092_9SPHI</name>
<evidence type="ECO:0000313" key="3">
    <source>
        <dbReference type="EMBL" id="MBB6498674.1"/>
    </source>
</evidence>
<keyword evidence="3" id="KW-0689">Ribosomal protein</keyword>
<dbReference type="CDD" id="cd04301">
    <property type="entry name" value="NAT_SF"/>
    <property type="match status" value="1"/>
</dbReference>
<dbReference type="RefSeq" id="WP_184623012.1">
    <property type="nucleotide sequence ID" value="NZ_JACHCC010000002.1"/>
</dbReference>
<dbReference type="AlphaFoldDB" id="A0A7X0J092"/>
<dbReference type="InterPro" id="IPR000182">
    <property type="entry name" value="GNAT_dom"/>
</dbReference>
<dbReference type="EMBL" id="JACHCC010000002">
    <property type="protein sequence ID" value="MBB6498674.1"/>
    <property type="molecule type" value="Genomic_DNA"/>
</dbReference>
<feature type="domain" description="N-acetyltransferase" evidence="2">
    <location>
        <begin position="1"/>
        <end position="139"/>
    </location>
</feature>
<dbReference type="InterPro" id="IPR016181">
    <property type="entry name" value="Acyl_CoA_acyltransferase"/>
</dbReference>
<gene>
    <name evidence="3" type="ORF">HDF25_000811</name>
</gene>
<dbReference type="PROSITE" id="PS51186">
    <property type="entry name" value="GNAT"/>
    <property type="match status" value="1"/>
</dbReference>
<proteinExistence type="predicted"/>
<organism evidence="3 4">
    <name type="scientific">Pedobacter cryoconitis</name>
    <dbReference type="NCBI Taxonomy" id="188932"/>
    <lineage>
        <taxon>Bacteria</taxon>
        <taxon>Pseudomonadati</taxon>
        <taxon>Bacteroidota</taxon>
        <taxon>Sphingobacteriia</taxon>
        <taxon>Sphingobacteriales</taxon>
        <taxon>Sphingobacteriaceae</taxon>
        <taxon>Pedobacter</taxon>
    </lineage>
</organism>
<sequence>MHDLVFKKELRPDGQITELLLLADPSIEVIESYINHSELFTASIANETIGVFVLLPNDTNTIEIKNIAVRTDYQGIGLGKRLLEKACEVSAEMSFNTIKIATGNSSIGQLALYQKQGFELKGITPDFFIDHYPLPIFENGIQCKHLILLEKNL</sequence>
<evidence type="ECO:0000313" key="4">
    <source>
        <dbReference type="Proteomes" id="UP000521017"/>
    </source>
</evidence>
<dbReference type="PANTHER" id="PTHR13947">
    <property type="entry name" value="GNAT FAMILY N-ACETYLTRANSFERASE"/>
    <property type="match status" value="1"/>
</dbReference>
<dbReference type="Gene3D" id="3.40.630.30">
    <property type="match status" value="1"/>
</dbReference>
<dbReference type="SUPFAM" id="SSF55729">
    <property type="entry name" value="Acyl-CoA N-acyltransferases (Nat)"/>
    <property type="match status" value="1"/>
</dbReference>
<accession>A0A7X0J092</accession>
<dbReference type="Proteomes" id="UP000521017">
    <property type="component" value="Unassembled WGS sequence"/>
</dbReference>
<reference evidence="3 4" key="1">
    <citation type="submission" date="2020-08" db="EMBL/GenBank/DDBJ databases">
        <title>Genomic Encyclopedia of Type Strains, Phase IV (KMG-V): Genome sequencing to study the core and pangenomes of soil and plant-associated prokaryotes.</title>
        <authorList>
            <person name="Whitman W."/>
        </authorList>
    </citation>
    <scope>NUCLEOTIDE SEQUENCE [LARGE SCALE GENOMIC DNA]</scope>
    <source>
        <strain evidence="3 4">M2T3</strain>
    </source>
</reference>
<keyword evidence="3" id="KW-0687">Ribonucleoprotein</keyword>